<evidence type="ECO:0000256" key="3">
    <source>
        <dbReference type="ARBA" id="ARBA00022771"/>
    </source>
</evidence>
<evidence type="ECO:0000256" key="1">
    <source>
        <dbReference type="ARBA" id="ARBA00004123"/>
    </source>
</evidence>
<dbReference type="GO" id="GO:0046983">
    <property type="term" value="F:protein dimerization activity"/>
    <property type="evidence" value="ECO:0007669"/>
    <property type="project" value="InterPro"/>
</dbReference>
<dbReference type="InterPro" id="IPR008906">
    <property type="entry name" value="HATC_C_dom"/>
</dbReference>
<protein>
    <recommendedName>
        <fullName evidence="9">BED-type domain-containing protein</fullName>
    </recommendedName>
</protein>
<gene>
    <name evidence="10" type="ORF">C2S53_011758</name>
</gene>
<keyword evidence="5" id="KW-0238">DNA-binding</keyword>
<keyword evidence="11" id="KW-1185">Reference proteome</keyword>
<dbReference type="GO" id="GO:0008270">
    <property type="term" value="F:zinc ion binding"/>
    <property type="evidence" value="ECO:0007669"/>
    <property type="project" value="UniProtKB-KW"/>
</dbReference>
<dbReference type="Pfam" id="PF02892">
    <property type="entry name" value="zf-BED"/>
    <property type="match status" value="1"/>
</dbReference>
<evidence type="ECO:0000256" key="5">
    <source>
        <dbReference type="ARBA" id="ARBA00023125"/>
    </source>
</evidence>
<keyword evidence="3 7" id="KW-0863">Zinc-finger</keyword>
<feature type="compositionally biased region" description="Gly residues" evidence="8">
    <location>
        <begin position="659"/>
        <end position="678"/>
    </location>
</feature>
<organism evidence="10 11">
    <name type="scientific">Perilla frutescens var. hirtella</name>
    <name type="common">Perilla citriodora</name>
    <name type="synonym">Perilla setoyensis</name>
    <dbReference type="NCBI Taxonomy" id="608512"/>
    <lineage>
        <taxon>Eukaryota</taxon>
        <taxon>Viridiplantae</taxon>
        <taxon>Streptophyta</taxon>
        <taxon>Embryophyta</taxon>
        <taxon>Tracheophyta</taxon>
        <taxon>Spermatophyta</taxon>
        <taxon>Magnoliopsida</taxon>
        <taxon>eudicotyledons</taxon>
        <taxon>Gunneridae</taxon>
        <taxon>Pentapetalae</taxon>
        <taxon>asterids</taxon>
        <taxon>lamiids</taxon>
        <taxon>Lamiales</taxon>
        <taxon>Lamiaceae</taxon>
        <taxon>Nepetoideae</taxon>
        <taxon>Elsholtzieae</taxon>
        <taxon>Perilla</taxon>
    </lineage>
</organism>
<accession>A0AAD4J9S0</accession>
<dbReference type="AlphaFoldDB" id="A0AAD4J9S0"/>
<keyword evidence="4" id="KW-0862">Zinc</keyword>
<proteinExistence type="predicted"/>
<feature type="domain" description="BED-type" evidence="9">
    <location>
        <begin position="13"/>
        <end position="72"/>
    </location>
</feature>
<dbReference type="EMBL" id="SDAM02000112">
    <property type="protein sequence ID" value="KAH6829188.1"/>
    <property type="molecule type" value="Genomic_DNA"/>
</dbReference>
<name>A0AAD4J9S0_PERFH</name>
<dbReference type="PANTHER" id="PTHR32166">
    <property type="entry name" value="OSJNBA0013A04.12 PROTEIN"/>
    <property type="match status" value="1"/>
</dbReference>
<feature type="region of interest" description="Disordered" evidence="8">
    <location>
        <begin position="141"/>
        <end position="197"/>
    </location>
</feature>
<evidence type="ECO:0000313" key="10">
    <source>
        <dbReference type="EMBL" id="KAH6829188.1"/>
    </source>
</evidence>
<comment type="subcellular location">
    <subcellularLocation>
        <location evidence="1">Nucleus</location>
    </subcellularLocation>
</comment>
<feature type="compositionally biased region" description="Polar residues" evidence="8">
    <location>
        <begin position="680"/>
        <end position="690"/>
    </location>
</feature>
<keyword evidence="2" id="KW-0479">Metal-binding</keyword>
<evidence type="ECO:0000259" key="9">
    <source>
        <dbReference type="PROSITE" id="PS50808"/>
    </source>
</evidence>
<feature type="compositionally biased region" description="Acidic residues" evidence="8">
    <location>
        <begin position="107"/>
        <end position="119"/>
    </location>
</feature>
<evidence type="ECO:0000256" key="7">
    <source>
        <dbReference type="PROSITE-ProRule" id="PRU00027"/>
    </source>
</evidence>
<comment type="caution">
    <text evidence="10">The sequence shown here is derived from an EMBL/GenBank/DDBJ whole genome shotgun (WGS) entry which is preliminary data.</text>
</comment>
<dbReference type="GO" id="GO:0005634">
    <property type="term" value="C:nucleus"/>
    <property type="evidence" value="ECO:0007669"/>
    <property type="project" value="UniProtKB-SubCell"/>
</dbReference>
<feature type="compositionally biased region" description="Polar residues" evidence="8">
    <location>
        <begin position="151"/>
        <end position="160"/>
    </location>
</feature>
<evidence type="ECO:0000256" key="4">
    <source>
        <dbReference type="ARBA" id="ARBA00022833"/>
    </source>
</evidence>
<dbReference type="GO" id="GO:0003677">
    <property type="term" value="F:DNA binding"/>
    <property type="evidence" value="ECO:0007669"/>
    <property type="project" value="UniProtKB-KW"/>
</dbReference>
<dbReference type="InterPro" id="IPR012337">
    <property type="entry name" value="RNaseH-like_sf"/>
</dbReference>
<evidence type="ECO:0000256" key="6">
    <source>
        <dbReference type="ARBA" id="ARBA00023242"/>
    </source>
</evidence>
<evidence type="ECO:0000256" key="2">
    <source>
        <dbReference type="ARBA" id="ARBA00022723"/>
    </source>
</evidence>
<keyword evidence="6" id="KW-0539">Nucleus</keyword>
<dbReference type="InterPro" id="IPR003656">
    <property type="entry name" value="Znf_BED"/>
</dbReference>
<reference evidence="10 11" key="1">
    <citation type="journal article" date="2021" name="Nat. Commun.">
        <title>Incipient diploidization of the medicinal plant Perilla within 10,000 years.</title>
        <authorList>
            <person name="Zhang Y."/>
            <person name="Shen Q."/>
            <person name="Leng L."/>
            <person name="Zhang D."/>
            <person name="Chen S."/>
            <person name="Shi Y."/>
            <person name="Ning Z."/>
            <person name="Chen S."/>
        </authorList>
    </citation>
    <scope>NUCLEOTIDE SEQUENCE [LARGE SCALE GENOMIC DNA]</scope>
    <source>
        <strain evidence="11">cv. PC099</strain>
    </source>
</reference>
<dbReference type="Proteomes" id="UP001190926">
    <property type="component" value="Unassembled WGS sequence"/>
</dbReference>
<dbReference type="PANTHER" id="PTHR32166:SF123">
    <property type="entry name" value="BED-TYPE DOMAIN-CONTAINING PROTEIN"/>
    <property type="match status" value="1"/>
</dbReference>
<dbReference type="Pfam" id="PF05699">
    <property type="entry name" value="Dimer_Tnp_hAT"/>
    <property type="match status" value="1"/>
</dbReference>
<evidence type="ECO:0000256" key="8">
    <source>
        <dbReference type="SAM" id="MobiDB-lite"/>
    </source>
</evidence>
<feature type="region of interest" description="Disordered" evidence="8">
    <location>
        <begin position="641"/>
        <end position="690"/>
    </location>
</feature>
<feature type="region of interest" description="Disordered" evidence="8">
    <location>
        <begin position="102"/>
        <end position="124"/>
    </location>
</feature>
<feature type="compositionally biased region" description="Low complexity" evidence="8">
    <location>
        <begin position="162"/>
        <end position="171"/>
    </location>
</feature>
<evidence type="ECO:0000313" key="11">
    <source>
        <dbReference type="Proteomes" id="UP001190926"/>
    </source>
</evidence>
<dbReference type="PROSITE" id="PS50808">
    <property type="entry name" value="ZF_BED"/>
    <property type="match status" value="1"/>
</dbReference>
<dbReference type="SUPFAM" id="SSF53098">
    <property type="entry name" value="Ribonuclease H-like"/>
    <property type="match status" value="1"/>
</dbReference>
<sequence>MKRGSGSGEGDNARLDPAWKYCKPIPDNRNGTICNFCGLVLQSGGITRFKYHLSHTDPRKNARKCSNVPPEVKQEIRNLLKMKDHAKQRKSEKMKEIREELRQGLRDEDDDEEADEEDVFMYPADLDPTERKAYRVAMEASKASEWERQQRLSWTQNKRGSSSRSINPSSSQFHRTHSVRESGHEPSAAPSLYKSQGAKQKKIKDIFSRGNLKEKLGRLVSKFFIYENVPPSKASSHHFKNMIAGVQEVGTGVLPPTPYEIKEKYLDMEHKEMKIISKARQLTNYIYNHGWLLALMREMCQGDIVRPGATRFATNYISLDSLLKKKTGLKQLFTSDEWGNNRLSQSALGRKLERQVLDQSFWDGVKYVVDFYEPLYQVLRVVDTEVVPTMPILYDLLRVMKEKVERLKGSRWILNIIDSRWDRTLSHPLHAAAYYLNPRFQYQPGVGDDPKLIKAVHEVFNKLDPNSNGVAQFGNELTYFRDGRKGFADRAAIASRSTMVPSEWWVMYGHSSPTVRDLAVRILSQTASSSACERNWSTFALIHTKQRNRLAYPKLQQLVFCYYNMKLRIRDMEAENDKVAEQEYLDLVDITADENDEEGNPLFQWVRPAHLDDNEGNPDPKIATMARDYGIDVNQVLQQEVGNTSHDSKTDSSTEDGGNSDGGNDGSGGNDDGGGNGGNTQHDYGSSHTLLSPFSCEADFTHATQDMDHGSRAGGPGIGAIGKEYIRKRVWTQEESSSTDIESLSANLDSMNMGVTDHSDMSQDLNASYTYGSSQFDWTTQNVYGGQNVHQQNNWISGHYPIHGEAVGRNQETYQAHVTAYKCS</sequence>